<dbReference type="InterPro" id="IPR013219">
    <property type="entry name" value="Ribosomal_mS33"/>
</dbReference>
<dbReference type="Pfam" id="PF08293">
    <property type="entry name" value="MRP-S33"/>
    <property type="match status" value="1"/>
</dbReference>
<name>A0A1R2CCY6_9CILI</name>
<proteinExistence type="predicted"/>
<feature type="region of interest" description="Disordered" evidence="1">
    <location>
        <begin position="117"/>
        <end position="149"/>
    </location>
</feature>
<comment type="caution">
    <text evidence="2">The sequence shown here is derived from an EMBL/GenBank/DDBJ whole genome shotgun (WGS) entry which is preliminary data.</text>
</comment>
<sequence length="149" mass="17227">MANKIPEVFKIAFKPSVLSKITPNNLTPSQKMLMARCRIWNEIIGGNLRTGNRVARTPLKGDAMIKYFDYGINEFIFPFPIQENDQQANDEIDEYREVRNSRKGKSIVVLPKREAKNVPKHEKKRFLHIEKKRNEREAAQNAKGSSSKK</sequence>
<dbReference type="AlphaFoldDB" id="A0A1R2CCY6"/>
<protein>
    <submittedName>
        <fullName evidence="2">Uncharacterized protein</fullName>
    </submittedName>
</protein>
<gene>
    <name evidence="2" type="ORF">SteCoe_11503</name>
</gene>
<organism evidence="2 3">
    <name type="scientific">Stentor coeruleus</name>
    <dbReference type="NCBI Taxonomy" id="5963"/>
    <lineage>
        <taxon>Eukaryota</taxon>
        <taxon>Sar</taxon>
        <taxon>Alveolata</taxon>
        <taxon>Ciliophora</taxon>
        <taxon>Postciliodesmatophora</taxon>
        <taxon>Heterotrichea</taxon>
        <taxon>Heterotrichida</taxon>
        <taxon>Stentoridae</taxon>
        <taxon>Stentor</taxon>
    </lineage>
</organism>
<dbReference type="OrthoDB" id="283464at2759"/>
<accession>A0A1R2CCY6</accession>
<reference evidence="2 3" key="1">
    <citation type="submission" date="2016-11" db="EMBL/GenBank/DDBJ databases">
        <title>The macronuclear genome of Stentor coeruleus: a giant cell with tiny introns.</title>
        <authorList>
            <person name="Slabodnick M."/>
            <person name="Ruby J.G."/>
            <person name="Reiff S.B."/>
            <person name="Swart E.C."/>
            <person name="Gosai S."/>
            <person name="Prabakaran S."/>
            <person name="Witkowska E."/>
            <person name="Larue G.E."/>
            <person name="Fisher S."/>
            <person name="Freeman R.M."/>
            <person name="Gunawardena J."/>
            <person name="Chu W."/>
            <person name="Stover N.A."/>
            <person name="Gregory B.D."/>
            <person name="Nowacki M."/>
            <person name="Derisi J."/>
            <person name="Roy S.W."/>
            <person name="Marshall W.F."/>
            <person name="Sood P."/>
        </authorList>
    </citation>
    <scope>NUCLEOTIDE SEQUENCE [LARGE SCALE GENOMIC DNA]</scope>
    <source>
        <strain evidence="2">WM001</strain>
    </source>
</reference>
<evidence type="ECO:0000313" key="3">
    <source>
        <dbReference type="Proteomes" id="UP000187209"/>
    </source>
</evidence>
<keyword evidence="3" id="KW-1185">Reference proteome</keyword>
<dbReference type="EMBL" id="MPUH01000192">
    <property type="protein sequence ID" value="OMJ86871.1"/>
    <property type="molecule type" value="Genomic_DNA"/>
</dbReference>
<evidence type="ECO:0000256" key="1">
    <source>
        <dbReference type="SAM" id="MobiDB-lite"/>
    </source>
</evidence>
<feature type="compositionally biased region" description="Basic and acidic residues" evidence="1">
    <location>
        <begin position="127"/>
        <end position="138"/>
    </location>
</feature>
<dbReference type="Proteomes" id="UP000187209">
    <property type="component" value="Unassembled WGS sequence"/>
</dbReference>
<evidence type="ECO:0000313" key="2">
    <source>
        <dbReference type="EMBL" id="OMJ86871.1"/>
    </source>
</evidence>